<feature type="domain" description="NADH:quinone oxidoreductase/Mrp antiporter transmembrane" evidence="20">
    <location>
        <begin position="84"/>
        <end position="274"/>
    </location>
</feature>
<evidence type="ECO:0000256" key="17">
    <source>
        <dbReference type="ARBA" id="ARBA00031028"/>
    </source>
</evidence>
<sequence length="322" mass="38511">MKYTKILLVYLMVGFSLVAWTMNNWLMIWYLMEVCFVLFMGLCASGKGYSISEMMMMYYLVQVSVSLLMFVFILFYMFNLGYLHSFILILGLMVKMGMFPFHFWFILVCGKLDWMVFFILSTLMKLIPLILVYYLFSISSFFFVTLGSMIFGSLMGLNNGIIQKMISYSSMINVCWLIYSMSVSLMMFFLYYFSYSIMLWWLINLLSDHNIFYISQFKMNSVSFNEKIVIFGYGLSISGFPPFLGFLIKWLVINYLWYLGLKFMLSLMVMISVLAVYFYLQMFFFVMLLFSGWMKWYIYSFYNFGVFSFFFMTSYIILFIFY</sequence>
<comment type="similarity">
    <text evidence="3">Belongs to the complex I subunit 2 family.</text>
</comment>
<evidence type="ECO:0000256" key="7">
    <source>
        <dbReference type="ARBA" id="ARBA00022660"/>
    </source>
</evidence>
<evidence type="ECO:0000256" key="13">
    <source>
        <dbReference type="ARBA" id="ARBA00023027"/>
    </source>
</evidence>
<feature type="transmembrane region" description="Helical" evidence="19">
    <location>
        <begin position="114"/>
        <end position="136"/>
    </location>
</feature>
<evidence type="ECO:0000256" key="11">
    <source>
        <dbReference type="ARBA" id="ARBA00022982"/>
    </source>
</evidence>
<keyword evidence="9" id="KW-0999">Mitochondrion inner membrane</keyword>
<dbReference type="GO" id="GO:0008137">
    <property type="term" value="F:NADH dehydrogenase (ubiquinone) activity"/>
    <property type="evidence" value="ECO:0007669"/>
    <property type="project" value="UniProtKB-EC"/>
</dbReference>
<evidence type="ECO:0000256" key="6">
    <source>
        <dbReference type="ARBA" id="ARBA00022448"/>
    </source>
</evidence>
<geneLocation type="mitochondrion" evidence="21"/>
<evidence type="ECO:0000313" key="21">
    <source>
        <dbReference type="EMBL" id="QPB46218.1"/>
    </source>
</evidence>
<organism evidence="21">
    <name type="scientific">Bemisia tabaci</name>
    <name type="common">Sweetpotato whitefly</name>
    <name type="synonym">Aleurodes tabaci</name>
    <dbReference type="NCBI Taxonomy" id="7038"/>
    <lineage>
        <taxon>Eukaryota</taxon>
        <taxon>Metazoa</taxon>
        <taxon>Ecdysozoa</taxon>
        <taxon>Arthropoda</taxon>
        <taxon>Hexapoda</taxon>
        <taxon>Insecta</taxon>
        <taxon>Pterygota</taxon>
        <taxon>Neoptera</taxon>
        <taxon>Paraneoptera</taxon>
        <taxon>Hemiptera</taxon>
        <taxon>Sternorrhyncha</taxon>
        <taxon>Aleyrodoidea</taxon>
        <taxon>Aleyrodidae</taxon>
        <taxon>Aleyrodinae</taxon>
        <taxon>Bemisia</taxon>
    </lineage>
</organism>
<keyword evidence="12 19" id="KW-1133">Transmembrane helix</keyword>
<evidence type="ECO:0000256" key="10">
    <source>
        <dbReference type="ARBA" id="ARBA00022967"/>
    </source>
</evidence>
<reference evidence="21" key="1">
    <citation type="journal article" date="2020" name="Insect Sci.">
        <title>Whole-genome single nucleotide polymorphism and mating compatibility studies reveal the presence of distinct species in sub-Saharan Africa Bemisia tabaci whiteflies.</title>
        <authorList>
            <person name="Mugerwa H."/>
            <person name="Wang H.L."/>
            <person name="Sseruwagi P."/>
            <person name="Seal S."/>
            <person name="Colvin J."/>
        </authorList>
    </citation>
    <scope>NUCLEOTIDE SEQUENCE</scope>
    <source>
        <strain evidence="21">SSA1-SG2</strain>
    </source>
</reference>
<evidence type="ECO:0000259" key="20">
    <source>
        <dbReference type="Pfam" id="PF00361"/>
    </source>
</evidence>
<evidence type="ECO:0000256" key="15">
    <source>
        <dbReference type="ARBA" id="ARBA00023128"/>
    </source>
</evidence>
<accession>A0A7S7YGB3</accession>
<evidence type="ECO:0000256" key="14">
    <source>
        <dbReference type="ARBA" id="ARBA00023075"/>
    </source>
</evidence>
<evidence type="ECO:0000256" key="3">
    <source>
        <dbReference type="ARBA" id="ARBA00007012"/>
    </source>
</evidence>
<feature type="transmembrane region" description="Helical" evidence="19">
    <location>
        <begin position="142"/>
        <end position="162"/>
    </location>
</feature>
<evidence type="ECO:0000256" key="5">
    <source>
        <dbReference type="ARBA" id="ARBA00021008"/>
    </source>
</evidence>
<protein>
    <recommendedName>
        <fullName evidence="5">NADH-ubiquinone oxidoreductase chain 2</fullName>
        <ecNumber evidence="4">7.1.1.2</ecNumber>
    </recommendedName>
    <alternativeName>
        <fullName evidence="17">NADH dehydrogenase subunit 2</fullName>
    </alternativeName>
</protein>
<name>A0A7S7YGB3_BEMTA</name>
<evidence type="ECO:0000256" key="9">
    <source>
        <dbReference type="ARBA" id="ARBA00022792"/>
    </source>
</evidence>
<evidence type="ECO:0000256" key="16">
    <source>
        <dbReference type="ARBA" id="ARBA00023136"/>
    </source>
</evidence>
<feature type="transmembrane region" description="Helical" evidence="19">
    <location>
        <begin position="84"/>
        <end position="107"/>
    </location>
</feature>
<feature type="transmembrane region" description="Helical" evidence="19">
    <location>
        <begin position="57"/>
        <end position="78"/>
    </location>
</feature>
<evidence type="ECO:0000256" key="8">
    <source>
        <dbReference type="ARBA" id="ARBA00022692"/>
    </source>
</evidence>
<keyword evidence="15 21" id="KW-0496">Mitochondrion</keyword>
<keyword evidence="13" id="KW-0520">NAD</keyword>
<comment type="subcellular location">
    <subcellularLocation>
        <location evidence="2">Mitochondrion inner membrane</location>
        <topology evidence="2">Multi-pass membrane protein</topology>
    </subcellularLocation>
</comment>
<dbReference type="InterPro" id="IPR050175">
    <property type="entry name" value="Complex_I_Subunit_2"/>
</dbReference>
<feature type="transmembrane region" description="Helical" evidence="19">
    <location>
        <begin position="7"/>
        <end position="22"/>
    </location>
</feature>
<dbReference type="Pfam" id="PF00361">
    <property type="entry name" value="Proton_antipo_M"/>
    <property type="match status" value="1"/>
</dbReference>
<dbReference type="EC" id="7.1.1.2" evidence="4"/>
<keyword evidence="6" id="KW-0813">Transport</keyword>
<keyword evidence="11" id="KW-0249">Electron transport</keyword>
<evidence type="ECO:0000256" key="12">
    <source>
        <dbReference type="ARBA" id="ARBA00022989"/>
    </source>
</evidence>
<keyword evidence="10" id="KW-1278">Translocase</keyword>
<dbReference type="PANTHER" id="PTHR46552">
    <property type="entry name" value="NADH-UBIQUINONE OXIDOREDUCTASE CHAIN 2"/>
    <property type="match status" value="1"/>
</dbReference>
<feature type="transmembrane region" description="Helical" evidence="19">
    <location>
        <begin position="174"/>
        <end position="203"/>
    </location>
</feature>
<keyword evidence="16 19" id="KW-0472">Membrane</keyword>
<evidence type="ECO:0000256" key="2">
    <source>
        <dbReference type="ARBA" id="ARBA00004448"/>
    </source>
</evidence>
<dbReference type="AlphaFoldDB" id="A0A7S7YGB3"/>
<dbReference type="GO" id="GO:0005743">
    <property type="term" value="C:mitochondrial inner membrane"/>
    <property type="evidence" value="ECO:0007669"/>
    <property type="project" value="UniProtKB-SubCell"/>
</dbReference>
<proteinExistence type="inferred from homology"/>
<comment type="function">
    <text evidence="1">Core subunit of the mitochondrial membrane respiratory chain NADH dehydrogenase (Complex I) that is believed to belong to the minimal assembly required for catalysis. Complex I functions in the transfer of electrons from NADH to the respiratory chain. The immediate electron acceptor for the enzyme is believed to be ubiquinone.</text>
</comment>
<evidence type="ECO:0000256" key="18">
    <source>
        <dbReference type="ARBA" id="ARBA00049551"/>
    </source>
</evidence>
<feature type="transmembrane region" description="Helical" evidence="19">
    <location>
        <begin position="28"/>
        <end position="45"/>
    </location>
</feature>
<comment type="catalytic activity">
    <reaction evidence="18">
        <text>a ubiquinone + NADH + 5 H(+)(in) = a ubiquinol + NAD(+) + 4 H(+)(out)</text>
        <dbReference type="Rhea" id="RHEA:29091"/>
        <dbReference type="Rhea" id="RHEA-COMP:9565"/>
        <dbReference type="Rhea" id="RHEA-COMP:9566"/>
        <dbReference type="ChEBI" id="CHEBI:15378"/>
        <dbReference type="ChEBI" id="CHEBI:16389"/>
        <dbReference type="ChEBI" id="CHEBI:17976"/>
        <dbReference type="ChEBI" id="CHEBI:57540"/>
        <dbReference type="ChEBI" id="CHEBI:57945"/>
        <dbReference type="EC" id="7.1.1.2"/>
    </reaction>
</comment>
<keyword evidence="7" id="KW-0679">Respiratory chain</keyword>
<dbReference type="GO" id="GO:0006120">
    <property type="term" value="P:mitochondrial electron transport, NADH to ubiquinone"/>
    <property type="evidence" value="ECO:0007669"/>
    <property type="project" value="TreeGrafter"/>
</dbReference>
<dbReference type="InterPro" id="IPR001750">
    <property type="entry name" value="ND/Mrp_TM"/>
</dbReference>
<feature type="transmembrane region" description="Helical" evidence="19">
    <location>
        <begin position="264"/>
        <end position="290"/>
    </location>
</feature>
<evidence type="ECO:0000256" key="1">
    <source>
        <dbReference type="ARBA" id="ARBA00003257"/>
    </source>
</evidence>
<evidence type="ECO:0000256" key="19">
    <source>
        <dbReference type="SAM" id="Phobius"/>
    </source>
</evidence>
<gene>
    <name evidence="21" type="primary">nad2</name>
</gene>
<evidence type="ECO:0000256" key="4">
    <source>
        <dbReference type="ARBA" id="ARBA00012944"/>
    </source>
</evidence>
<keyword evidence="14" id="KW-0830">Ubiquinone</keyword>
<dbReference type="PANTHER" id="PTHR46552:SF1">
    <property type="entry name" value="NADH-UBIQUINONE OXIDOREDUCTASE CHAIN 2"/>
    <property type="match status" value="1"/>
</dbReference>
<keyword evidence="8 19" id="KW-0812">Transmembrane</keyword>
<feature type="transmembrane region" description="Helical" evidence="19">
    <location>
        <begin position="228"/>
        <end position="252"/>
    </location>
</feature>
<feature type="transmembrane region" description="Helical" evidence="19">
    <location>
        <begin position="296"/>
        <end position="321"/>
    </location>
</feature>
<dbReference type="EMBL" id="MT872662">
    <property type="protein sequence ID" value="QPB46218.1"/>
    <property type="molecule type" value="Genomic_DNA"/>
</dbReference>